<feature type="region of interest" description="Disordered" evidence="1">
    <location>
        <begin position="193"/>
        <end position="217"/>
    </location>
</feature>
<feature type="compositionally biased region" description="Polar residues" evidence="1">
    <location>
        <begin position="207"/>
        <end position="217"/>
    </location>
</feature>
<dbReference type="Proteomes" id="UP001396334">
    <property type="component" value="Unassembled WGS sequence"/>
</dbReference>
<keyword evidence="3" id="KW-1185">Reference proteome</keyword>
<evidence type="ECO:0008006" key="4">
    <source>
        <dbReference type="Google" id="ProtNLM"/>
    </source>
</evidence>
<organism evidence="2 3">
    <name type="scientific">Hibiscus sabdariffa</name>
    <name type="common">roselle</name>
    <dbReference type="NCBI Taxonomy" id="183260"/>
    <lineage>
        <taxon>Eukaryota</taxon>
        <taxon>Viridiplantae</taxon>
        <taxon>Streptophyta</taxon>
        <taxon>Embryophyta</taxon>
        <taxon>Tracheophyta</taxon>
        <taxon>Spermatophyta</taxon>
        <taxon>Magnoliopsida</taxon>
        <taxon>eudicotyledons</taxon>
        <taxon>Gunneridae</taxon>
        <taxon>Pentapetalae</taxon>
        <taxon>rosids</taxon>
        <taxon>malvids</taxon>
        <taxon>Malvales</taxon>
        <taxon>Malvaceae</taxon>
        <taxon>Malvoideae</taxon>
        <taxon>Hibiscus</taxon>
    </lineage>
</organism>
<dbReference type="PANTHER" id="PTHR34427:SF5">
    <property type="entry name" value="DUF4283 DOMAIN-CONTAINING PROTEIN"/>
    <property type="match status" value="1"/>
</dbReference>
<protein>
    <recommendedName>
        <fullName evidence="4">DUF4283 domain-containing protein</fullName>
    </recommendedName>
</protein>
<proteinExistence type="predicted"/>
<accession>A0ABR2S5X8</accession>
<evidence type="ECO:0000256" key="1">
    <source>
        <dbReference type="SAM" id="MobiDB-lite"/>
    </source>
</evidence>
<reference evidence="2 3" key="1">
    <citation type="journal article" date="2024" name="G3 (Bethesda)">
        <title>Genome assembly of Hibiscus sabdariffa L. provides insights into metabolisms of medicinal natural products.</title>
        <authorList>
            <person name="Kim T."/>
        </authorList>
    </citation>
    <scope>NUCLEOTIDE SEQUENCE [LARGE SCALE GENOMIC DNA]</scope>
    <source>
        <strain evidence="2">TK-2024</strain>
        <tissue evidence="2">Old leaves</tissue>
    </source>
</reference>
<dbReference type="EMBL" id="JBBPBN010000016">
    <property type="protein sequence ID" value="KAK9020582.1"/>
    <property type="molecule type" value="Genomic_DNA"/>
</dbReference>
<sequence length="355" mass="37716">MAESRAVSPRQSVEGIVDDAKLVILHTCAIGWVKEATPIRVLAHELAVAGLQGFELVWVVGSMVLLSFSSVELRDVLLESTAVWSTWFGRLEAWSQTVAPDSRRAWISISGLPIHLWSEGTFCNITGLWGSYIRVDAATEEPSSFERARVLLETLFLGRIDEVVQFTIQGSVYVVVIQEAELVRVPIVEDRDVESESEMGEKPNEVSVASPQVHEPSNQVRVPSPCWCVNQLWESGDGGIAGGHVRSMDVLAGRPASDGLDRGRGGVCSAGDAAVATVGDRTKVSMDVGLNPELEDNRDSPIGLLECGESNLNVAVSLGCQACVSSSPSAVVGVAGAALAPVLAIVSAASARSTR</sequence>
<evidence type="ECO:0000313" key="3">
    <source>
        <dbReference type="Proteomes" id="UP001396334"/>
    </source>
</evidence>
<comment type="caution">
    <text evidence="2">The sequence shown here is derived from an EMBL/GenBank/DDBJ whole genome shotgun (WGS) entry which is preliminary data.</text>
</comment>
<dbReference type="PANTHER" id="PTHR34427">
    <property type="entry name" value="DUF4283 DOMAIN PROTEIN"/>
    <property type="match status" value="1"/>
</dbReference>
<name>A0ABR2S5X8_9ROSI</name>
<gene>
    <name evidence="2" type="ORF">V6N11_010602</name>
</gene>
<evidence type="ECO:0000313" key="2">
    <source>
        <dbReference type="EMBL" id="KAK9020582.1"/>
    </source>
</evidence>